<dbReference type="KEGG" id="mfv:Mfer_0477"/>
<dbReference type="InterPro" id="IPR011642">
    <property type="entry name" value="Gate_dom"/>
</dbReference>
<dbReference type="Proteomes" id="UP000002315">
    <property type="component" value="Chromosome"/>
</dbReference>
<dbReference type="InterPro" id="IPR011640">
    <property type="entry name" value="Fe2_transport_prot_B_C"/>
</dbReference>
<feature type="transmembrane region" description="Helical" evidence="1">
    <location>
        <begin position="444"/>
        <end position="468"/>
    </location>
</feature>
<dbReference type="AlphaFoldDB" id="E3GY95"/>
<keyword evidence="1" id="KW-0812">Transmembrane</keyword>
<keyword evidence="4" id="KW-1185">Reference proteome</keyword>
<feature type="transmembrane region" description="Helical" evidence="1">
    <location>
        <begin position="207"/>
        <end position="225"/>
    </location>
</feature>
<dbReference type="PRINTS" id="PR00326">
    <property type="entry name" value="GTP1OBG"/>
</dbReference>
<feature type="transmembrane region" description="Helical" evidence="1">
    <location>
        <begin position="283"/>
        <end position="304"/>
    </location>
</feature>
<keyword evidence="1" id="KW-1133">Transmembrane helix</keyword>
<protein>
    <submittedName>
        <fullName evidence="3">Ferrous iron transport protein B</fullName>
    </submittedName>
</protein>
<proteinExistence type="predicted"/>
<dbReference type="OrthoDB" id="85305at2157"/>
<dbReference type="InterPro" id="IPR030389">
    <property type="entry name" value="G_FEOB_dom"/>
</dbReference>
<feature type="transmembrane region" description="Helical" evidence="1">
    <location>
        <begin position="550"/>
        <end position="572"/>
    </location>
</feature>
<evidence type="ECO:0000313" key="4">
    <source>
        <dbReference type="Proteomes" id="UP000002315"/>
    </source>
</evidence>
<dbReference type="Gene3D" id="3.40.50.300">
    <property type="entry name" value="P-loop containing nucleotide triphosphate hydrolases"/>
    <property type="match status" value="1"/>
</dbReference>
<feature type="domain" description="FeoB-type G" evidence="2">
    <location>
        <begin position="1"/>
        <end position="162"/>
    </location>
</feature>
<dbReference type="HOGENOM" id="CLU_013350_6_0_2"/>
<dbReference type="PANTHER" id="PTHR43185">
    <property type="entry name" value="FERROUS IRON TRANSPORT PROTEIN B"/>
    <property type="match status" value="1"/>
</dbReference>
<evidence type="ECO:0000259" key="2">
    <source>
        <dbReference type="PROSITE" id="PS51711"/>
    </source>
</evidence>
<accession>E3GY95</accession>
<dbReference type="EMBL" id="CP002278">
    <property type="protein sequence ID" value="ADP77277.1"/>
    <property type="molecule type" value="Genomic_DNA"/>
</dbReference>
<dbReference type="Pfam" id="PF02421">
    <property type="entry name" value="FeoB_N"/>
    <property type="match status" value="1"/>
</dbReference>
<feature type="transmembrane region" description="Helical" evidence="1">
    <location>
        <begin position="519"/>
        <end position="538"/>
    </location>
</feature>
<dbReference type="InterPro" id="IPR050860">
    <property type="entry name" value="FeoB_GTPase"/>
</dbReference>
<feature type="transmembrane region" description="Helical" evidence="1">
    <location>
        <begin position="358"/>
        <end position="382"/>
    </location>
</feature>
<dbReference type="PROSITE" id="PS51711">
    <property type="entry name" value="G_FEOB"/>
    <property type="match status" value="1"/>
</dbReference>
<keyword evidence="1" id="KW-0472">Membrane</keyword>
<dbReference type="GO" id="GO:0015093">
    <property type="term" value="F:ferrous iron transmembrane transporter activity"/>
    <property type="evidence" value="ECO:0007669"/>
    <property type="project" value="InterPro"/>
</dbReference>
<dbReference type="STRING" id="523846.Mfer_0477"/>
<sequence length="573" mass="63336">MKILLMGNPNVGKSVVFSRLTGVHVISSNYPGTTVEFTKGFMYVDGKKAEVIDVPGTYSLVPTSEAEKVAKKMFLNENPDVVVVVVDSTNLERNLYLTLQILEAGVPTVLALNMWDLAKRKGIHIDVEKLKKELGIEVVPIVAITGEGIKDLVSAIKKTIGKKVKFPKMKDEERWAYIGNLISKVQSIEHKHPGIVEILEDATLHPIYGIVIALIIMYITIKIVVNLGGWLGDNIIGYFFEEYYGPFIKNLIGNIFPHGILHNILIGEHGDFMESFGILTTGLYVPFAVVLPYVLLFYLILGFLEDVGYLPRLAVMADTIMHKIGLHGAAIIPAILGIGCNVPSIISTRILENKKERFIAATLTAISIPCMAQTAIIIGLLGKYGLKYVAIVYVTLIMLYLTLGYGLNKSMRGECPEIFLEIPPYRIPHIPTLLKKTWFRVYSFLIEAVPFMLLGIIIINILYYLGIISFLSKLLAPILSGLFGLPPQSVEVLIVGFLRKDVAMAMLAPLHLSPTQLTVASIVLATYFPCVATFVILLKELGLKDMLKVFGIMVLVTLSLGTLLNVLLHFFIP</sequence>
<evidence type="ECO:0000313" key="3">
    <source>
        <dbReference type="EMBL" id="ADP77277.1"/>
    </source>
</evidence>
<reference evidence="3 4" key="1">
    <citation type="journal article" date="2010" name="Stand. Genomic Sci.">
        <title>Complete genome sequence of Methanothermus fervidus type strain (V24S).</title>
        <authorList>
            <person name="Anderson I."/>
            <person name="Djao O.D."/>
            <person name="Misra M."/>
            <person name="Chertkov O."/>
            <person name="Nolan M."/>
            <person name="Lucas S."/>
            <person name="Lapidus A."/>
            <person name="Del Rio T.G."/>
            <person name="Tice H."/>
            <person name="Cheng J.F."/>
            <person name="Tapia R."/>
            <person name="Han C."/>
            <person name="Goodwin L."/>
            <person name="Pitluck S."/>
            <person name="Liolios K."/>
            <person name="Ivanova N."/>
            <person name="Mavromatis K."/>
            <person name="Mikhailova N."/>
            <person name="Pati A."/>
            <person name="Brambilla E."/>
            <person name="Chen A."/>
            <person name="Palaniappan K."/>
            <person name="Land M."/>
            <person name="Hauser L."/>
            <person name="Chang Y.J."/>
            <person name="Jeffries C.D."/>
            <person name="Sikorski J."/>
            <person name="Spring S."/>
            <person name="Rohde M."/>
            <person name="Eichinger K."/>
            <person name="Huber H."/>
            <person name="Wirth R."/>
            <person name="Goker M."/>
            <person name="Detter J.C."/>
            <person name="Woyke T."/>
            <person name="Bristow J."/>
            <person name="Eisen J.A."/>
            <person name="Markowitz V."/>
            <person name="Hugenholtz P."/>
            <person name="Klenk H.P."/>
            <person name="Kyrpides N.C."/>
        </authorList>
    </citation>
    <scope>NUCLEOTIDE SEQUENCE [LARGE SCALE GENOMIC DNA]</scope>
    <source>
        <strain evidence="4">ATCC 43054 / DSM 2088 / JCM 10308 / V24 S</strain>
    </source>
</reference>
<feature type="transmembrane region" description="Helical" evidence="1">
    <location>
        <begin position="324"/>
        <end position="346"/>
    </location>
</feature>
<dbReference type="CDD" id="cd01879">
    <property type="entry name" value="FeoB"/>
    <property type="match status" value="1"/>
</dbReference>
<dbReference type="NCBIfam" id="TIGR00231">
    <property type="entry name" value="small_GTP"/>
    <property type="match status" value="1"/>
</dbReference>
<dbReference type="GO" id="GO:0005886">
    <property type="term" value="C:plasma membrane"/>
    <property type="evidence" value="ECO:0007669"/>
    <property type="project" value="TreeGrafter"/>
</dbReference>
<dbReference type="GO" id="GO:0005525">
    <property type="term" value="F:GTP binding"/>
    <property type="evidence" value="ECO:0007669"/>
    <property type="project" value="InterPro"/>
</dbReference>
<dbReference type="PANTHER" id="PTHR43185:SF1">
    <property type="entry name" value="FE(2+) TRANSPORTER FEOB"/>
    <property type="match status" value="1"/>
</dbReference>
<dbReference type="Pfam" id="PF07664">
    <property type="entry name" value="FeoB_C"/>
    <property type="match status" value="1"/>
</dbReference>
<dbReference type="InterPro" id="IPR005225">
    <property type="entry name" value="Small_GTP-bd"/>
</dbReference>
<dbReference type="SUPFAM" id="SSF52540">
    <property type="entry name" value="P-loop containing nucleoside triphosphate hydrolases"/>
    <property type="match status" value="1"/>
</dbReference>
<feature type="transmembrane region" description="Helical" evidence="1">
    <location>
        <begin position="388"/>
        <end position="407"/>
    </location>
</feature>
<name>E3GY95_METFV</name>
<gene>
    <name evidence="3" type="ordered locus">Mfer_0477</name>
</gene>
<dbReference type="Pfam" id="PF07670">
    <property type="entry name" value="Gate"/>
    <property type="match status" value="2"/>
</dbReference>
<dbReference type="InterPro" id="IPR027417">
    <property type="entry name" value="P-loop_NTPase"/>
</dbReference>
<organism evidence="3 4">
    <name type="scientific">Methanothermus fervidus (strain ATCC 43054 / DSM 2088 / JCM 10308 / V24 S)</name>
    <dbReference type="NCBI Taxonomy" id="523846"/>
    <lineage>
        <taxon>Archaea</taxon>
        <taxon>Methanobacteriati</taxon>
        <taxon>Methanobacteriota</taxon>
        <taxon>Methanomada group</taxon>
        <taxon>Methanobacteria</taxon>
        <taxon>Methanobacteriales</taxon>
        <taxon>Methanothermaceae</taxon>
        <taxon>Methanothermus</taxon>
    </lineage>
</organism>
<evidence type="ECO:0000256" key="1">
    <source>
        <dbReference type="SAM" id="Phobius"/>
    </source>
</evidence>
<dbReference type="InterPro" id="IPR006073">
    <property type="entry name" value="GTP-bd"/>
</dbReference>